<comment type="caution">
    <text evidence="2">The sequence shown here is derived from an EMBL/GenBank/DDBJ whole genome shotgun (WGS) entry which is preliminary data.</text>
</comment>
<sequence>MICQECHKRPATLHFTKIVNGEKNDYHYCESCAQEKGEAFMFGDEPDFSINHLLAGLFNFDPSFQQVKKEALPKHDVLQCDHCHMTINQFLNVGRFGCANCYDSFKNQLTPLLKRLHSGNVEHRGKVPKRIGGSIHIKKQIQELKQTLQTAIHQEEFERAAEIRDKVRALEGSLHDQRGESS</sequence>
<dbReference type="Pfam" id="PF02151">
    <property type="entry name" value="UVR"/>
    <property type="match status" value="1"/>
</dbReference>
<evidence type="ECO:0000313" key="2">
    <source>
        <dbReference type="EMBL" id="MED1205692.1"/>
    </source>
</evidence>
<dbReference type="InterPro" id="IPR001943">
    <property type="entry name" value="UVR_dom"/>
</dbReference>
<dbReference type="InterPro" id="IPR036280">
    <property type="entry name" value="Multihaem_cyt_sf"/>
</dbReference>
<dbReference type="SUPFAM" id="SSF48695">
    <property type="entry name" value="Multiheme cytochromes"/>
    <property type="match status" value="1"/>
</dbReference>
<evidence type="ECO:0000313" key="3">
    <source>
        <dbReference type="Proteomes" id="UP001341444"/>
    </source>
</evidence>
<feature type="domain" description="UVR" evidence="1">
    <location>
        <begin position="138"/>
        <end position="173"/>
    </location>
</feature>
<dbReference type="InterPro" id="IPR025542">
    <property type="entry name" value="YacH"/>
</dbReference>
<dbReference type="RefSeq" id="WP_066267893.1">
    <property type="nucleotide sequence ID" value="NZ_JARMAB010000039.1"/>
</dbReference>
<gene>
    <name evidence="2" type="ORF">P4T90_21895</name>
</gene>
<protein>
    <submittedName>
        <fullName evidence="2">UvrB/UvrC motif-containing protein</fullName>
    </submittedName>
</protein>
<keyword evidence="3" id="KW-1185">Reference proteome</keyword>
<proteinExistence type="predicted"/>
<evidence type="ECO:0000259" key="1">
    <source>
        <dbReference type="PROSITE" id="PS50151"/>
    </source>
</evidence>
<dbReference type="PANTHER" id="PTHR38430:SF1">
    <property type="entry name" value="PROTEIN-ARGININE KINASE ACTIVATOR PROTEIN"/>
    <property type="match status" value="1"/>
</dbReference>
<reference evidence="2 3" key="1">
    <citation type="submission" date="2023-03" db="EMBL/GenBank/DDBJ databases">
        <title>Bacillus Genome Sequencing.</title>
        <authorList>
            <person name="Dunlap C."/>
        </authorList>
    </citation>
    <scope>NUCLEOTIDE SEQUENCE [LARGE SCALE GENOMIC DNA]</scope>
    <source>
        <strain evidence="2 3">B-23453</strain>
    </source>
</reference>
<accession>A0ABU6MLX6</accession>
<organism evidence="2 3">
    <name type="scientific">Heyndrickxia acidicola</name>
    <dbReference type="NCBI Taxonomy" id="209389"/>
    <lineage>
        <taxon>Bacteria</taxon>
        <taxon>Bacillati</taxon>
        <taxon>Bacillota</taxon>
        <taxon>Bacilli</taxon>
        <taxon>Bacillales</taxon>
        <taxon>Bacillaceae</taxon>
        <taxon>Heyndrickxia</taxon>
    </lineage>
</organism>
<dbReference type="EMBL" id="JARMAB010000039">
    <property type="protein sequence ID" value="MED1205692.1"/>
    <property type="molecule type" value="Genomic_DNA"/>
</dbReference>
<dbReference type="PANTHER" id="PTHR38430">
    <property type="entry name" value="PROTEIN-ARGININE KINASE ACTIVATOR PROTEIN"/>
    <property type="match status" value="1"/>
</dbReference>
<dbReference type="PROSITE" id="PS50151">
    <property type="entry name" value="UVR"/>
    <property type="match status" value="1"/>
</dbReference>
<dbReference type="SUPFAM" id="SSF46600">
    <property type="entry name" value="C-terminal UvrC-binding domain of UvrB"/>
    <property type="match status" value="1"/>
</dbReference>
<dbReference type="PIRSF" id="PIRSF015034">
    <property type="entry name" value="YacH"/>
    <property type="match status" value="1"/>
</dbReference>
<dbReference type="Proteomes" id="UP001341444">
    <property type="component" value="Unassembled WGS sequence"/>
</dbReference>
<name>A0ABU6MLX6_9BACI</name>
<dbReference type="InterPro" id="IPR036876">
    <property type="entry name" value="UVR_dom_sf"/>
</dbReference>
<dbReference type="Gene3D" id="4.10.860.10">
    <property type="entry name" value="UVR domain"/>
    <property type="match status" value="1"/>
</dbReference>